<comment type="caution">
    <text evidence="1">The sequence shown here is derived from an EMBL/GenBank/DDBJ whole genome shotgun (WGS) entry which is preliminary data.</text>
</comment>
<proteinExistence type="predicted"/>
<keyword evidence="2" id="KW-1185">Reference proteome</keyword>
<dbReference type="AlphaFoldDB" id="A0A6A6L4A4"/>
<accession>A0A6A6L4A4</accession>
<name>A0A6A6L4A4_HEVBR</name>
<reference evidence="1 2" key="1">
    <citation type="journal article" date="2020" name="Mol. Plant">
        <title>The Chromosome-Based Rubber Tree Genome Provides New Insights into Spurge Genome Evolution and Rubber Biosynthesis.</title>
        <authorList>
            <person name="Liu J."/>
            <person name="Shi C."/>
            <person name="Shi C.C."/>
            <person name="Li W."/>
            <person name="Zhang Q.J."/>
            <person name="Zhang Y."/>
            <person name="Li K."/>
            <person name="Lu H.F."/>
            <person name="Shi C."/>
            <person name="Zhu S.T."/>
            <person name="Xiao Z.Y."/>
            <person name="Nan H."/>
            <person name="Yue Y."/>
            <person name="Zhu X.G."/>
            <person name="Wu Y."/>
            <person name="Hong X.N."/>
            <person name="Fan G.Y."/>
            <person name="Tong Y."/>
            <person name="Zhang D."/>
            <person name="Mao C.L."/>
            <person name="Liu Y.L."/>
            <person name="Hao S.J."/>
            <person name="Liu W.Q."/>
            <person name="Lv M.Q."/>
            <person name="Zhang H.B."/>
            <person name="Liu Y."/>
            <person name="Hu-Tang G.R."/>
            <person name="Wang J.P."/>
            <person name="Wang J.H."/>
            <person name="Sun Y.H."/>
            <person name="Ni S.B."/>
            <person name="Chen W.B."/>
            <person name="Zhang X.C."/>
            <person name="Jiao Y.N."/>
            <person name="Eichler E.E."/>
            <person name="Li G.H."/>
            <person name="Liu X."/>
            <person name="Gao L.Z."/>
        </authorList>
    </citation>
    <scope>NUCLEOTIDE SEQUENCE [LARGE SCALE GENOMIC DNA]</scope>
    <source>
        <strain evidence="2">cv. GT1</strain>
        <tissue evidence="1">Leaf</tissue>
    </source>
</reference>
<dbReference type="EMBL" id="JAAGAX010000013">
    <property type="protein sequence ID" value="KAF2296181.1"/>
    <property type="molecule type" value="Genomic_DNA"/>
</dbReference>
<sequence>MHVYIFMRNGSEFKCNAQSHPLLTAATASTQHCIIEISDEDCEDDSEEDIEKDMNLNVTPPRPNDPRFIYSLDKNDYKYKVNIPIDFTRNHAGVERTRLYVYSTEKRTCWRYEYIPRNNVRGVIKKARIESA</sequence>
<gene>
    <name evidence="1" type="ORF">GH714_036523</name>
</gene>
<dbReference type="Proteomes" id="UP000467840">
    <property type="component" value="Chromosome 7"/>
</dbReference>
<protein>
    <submittedName>
        <fullName evidence="1">Uncharacterized protein</fullName>
    </submittedName>
</protein>
<evidence type="ECO:0000313" key="2">
    <source>
        <dbReference type="Proteomes" id="UP000467840"/>
    </source>
</evidence>
<organism evidence="1 2">
    <name type="scientific">Hevea brasiliensis</name>
    <name type="common">Para rubber tree</name>
    <name type="synonym">Siphonia brasiliensis</name>
    <dbReference type="NCBI Taxonomy" id="3981"/>
    <lineage>
        <taxon>Eukaryota</taxon>
        <taxon>Viridiplantae</taxon>
        <taxon>Streptophyta</taxon>
        <taxon>Embryophyta</taxon>
        <taxon>Tracheophyta</taxon>
        <taxon>Spermatophyta</taxon>
        <taxon>Magnoliopsida</taxon>
        <taxon>eudicotyledons</taxon>
        <taxon>Gunneridae</taxon>
        <taxon>Pentapetalae</taxon>
        <taxon>rosids</taxon>
        <taxon>fabids</taxon>
        <taxon>Malpighiales</taxon>
        <taxon>Euphorbiaceae</taxon>
        <taxon>Crotonoideae</taxon>
        <taxon>Micrandreae</taxon>
        <taxon>Hevea</taxon>
    </lineage>
</organism>
<evidence type="ECO:0000313" key="1">
    <source>
        <dbReference type="EMBL" id="KAF2296181.1"/>
    </source>
</evidence>